<dbReference type="Proteomes" id="UP001596282">
    <property type="component" value="Unassembled WGS sequence"/>
</dbReference>
<dbReference type="EMBL" id="JBHSSC010000005">
    <property type="protein sequence ID" value="MFC6180004.1"/>
    <property type="molecule type" value="Genomic_DNA"/>
</dbReference>
<dbReference type="RefSeq" id="WP_137628172.1">
    <property type="nucleotide sequence ID" value="NZ_BJDJ01000006.1"/>
</dbReference>
<name>A0ABW1RXV7_9LACO</name>
<gene>
    <name evidence="1" type="ORF">ACFP5Y_01930</name>
</gene>
<proteinExistence type="predicted"/>
<keyword evidence="2" id="KW-1185">Reference proteome</keyword>
<comment type="caution">
    <text evidence="1">The sequence shown here is derived from an EMBL/GenBank/DDBJ whole genome shotgun (WGS) entry which is preliminary data.</text>
</comment>
<organism evidence="1 2">
    <name type="scientific">Lactiplantibacillus daowaiensis</name>
    <dbReference type="NCBI Taxonomy" id="2559918"/>
    <lineage>
        <taxon>Bacteria</taxon>
        <taxon>Bacillati</taxon>
        <taxon>Bacillota</taxon>
        <taxon>Bacilli</taxon>
        <taxon>Lactobacillales</taxon>
        <taxon>Lactobacillaceae</taxon>
        <taxon>Lactiplantibacillus</taxon>
    </lineage>
</organism>
<evidence type="ECO:0000313" key="2">
    <source>
        <dbReference type="Proteomes" id="UP001596282"/>
    </source>
</evidence>
<reference evidence="2" key="1">
    <citation type="journal article" date="2019" name="Int. J. Syst. Evol. Microbiol.">
        <title>The Global Catalogue of Microorganisms (GCM) 10K type strain sequencing project: providing services to taxonomists for standard genome sequencing and annotation.</title>
        <authorList>
            <consortium name="The Broad Institute Genomics Platform"/>
            <consortium name="The Broad Institute Genome Sequencing Center for Infectious Disease"/>
            <person name="Wu L."/>
            <person name="Ma J."/>
        </authorList>
    </citation>
    <scope>NUCLEOTIDE SEQUENCE [LARGE SCALE GENOMIC DNA]</scope>
    <source>
        <strain evidence="2">CCM 8933</strain>
    </source>
</reference>
<protein>
    <submittedName>
        <fullName evidence="1">Uncharacterized protein</fullName>
    </submittedName>
</protein>
<evidence type="ECO:0000313" key="1">
    <source>
        <dbReference type="EMBL" id="MFC6180004.1"/>
    </source>
</evidence>
<accession>A0ABW1RXV7</accession>
<sequence length="102" mass="12225">MKTKWPLVMAKVQSIELEHRSMNNATKTELDDLHRLTKTYLHGPVYELTNYEIYIFERILRGQISKRSASIFMEKSVRWINPRLRAFQNEDYQLVTDCKLFS</sequence>